<sequence length="246" mass="28390">MNGHKPMHKQIEEDLLEKINSGFYKENELIPKEVDLAEVYQVSRPTVRQAIQSLVNEGYLERKKRKGTIVRKRKISQEFTHIIESYDSEMSRKGLLPKTRVLTFKIDTATEEIAGNLDIQAGDKVYKLVRLRYAGEDPIVLVTTYLPQHCLPDFLEHDFTKQRLYGVLAERGLQVNAVKRKLDVIKADETTSDLLDIVINDPVFYFHTIGYTGDYIPIEYSISKYRGDLNSFIFEVNNVKNVNTGF</sequence>
<dbReference type="GO" id="GO:0045892">
    <property type="term" value="P:negative regulation of DNA-templated transcription"/>
    <property type="evidence" value="ECO:0007669"/>
    <property type="project" value="TreeGrafter"/>
</dbReference>
<dbReference type="EMBL" id="LQYI01000055">
    <property type="protein sequence ID" value="KYC68766.1"/>
    <property type="molecule type" value="Genomic_DNA"/>
</dbReference>
<keyword evidence="2" id="KW-0238">DNA-binding</keyword>
<protein>
    <submittedName>
        <fullName evidence="4">Uncharacterized protein</fullName>
    </submittedName>
</protein>
<dbReference type="InterPro" id="IPR036390">
    <property type="entry name" value="WH_DNA-bd_sf"/>
</dbReference>
<dbReference type="GO" id="GO:0003700">
    <property type="term" value="F:DNA-binding transcription factor activity"/>
    <property type="evidence" value="ECO:0007669"/>
    <property type="project" value="InterPro"/>
</dbReference>
<dbReference type="InterPro" id="IPR011663">
    <property type="entry name" value="UTRA"/>
</dbReference>
<comment type="caution">
    <text evidence="4">The sequence shown here is derived from an EMBL/GenBank/DDBJ whole genome shotgun (WGS) entry which is preliminary data.</text>
</comment>
<dbReference type="Pfam" id="PF00392">
    <property type="entry name" value="GntR"/>
    <property type="match status" value="1"/>
</dbReference>
<dbReference type="InterPro" id="IPR050679">
    <property type="entry name" value="Bact_HTH_transcr_reg"/>
</dbReference>
<dbReference type="InterPro" id="IPR036388">
    <property type="entry name" value="WH-like_DNA-bd_sf"/>
</dbReference>
<evidence type="ECO:0000313" key="4">
    <source>
        <dbReference type="EMBL" id="KYC68766.1"/>
    </source>
</evidence>
<dbReference type="Proteomes" id="UP000075304">
    <property type="component" value="Unassembled WGS sequence"/>
</dbReference>
<dbReference type="SMART" id="SM00866">
    <property type="entry name" value="UTRA"/>
    <property type="match status" value="1"/>
</dbReference>
<dbReference type="PANTHER" id="PTHR44846:SF1">
    <property type="entry name" value="MANNOSYL-D-GLYCERATE TRANSPORT_METABOLISM SYSTEM REPRESSOR MNGR-RELATED"/>
    <property type="match status" value="1"/>
</dbReference>
<dbReference type="PATRIC" id="fig|1398.24.peg.3481"/>
<dbReference type="GO" id="GO:0003677">
    <property type="term" value="F:DNA binding"/>
    <property type="evidence" value="ECO:0007669"/>
    <property type="project" value="UniProtKB-KW"/>
</dbReference>
<keyword evidence="3" id="KW-0804">Transcription</keyword>
<dbReference type="InterPro" id="IPR028978">
    <property type="entry name" value="Chorismate_lyase_/UTRA_dom_sf"/>
</dbReference>
<gene>
    <name evidence="4" type="ORF">B4099_3722</name>
</gene>
<dbReference type="PRINTS" id="PR00035">
    <property type="entry name" value="HTHGNTR"/>
</dbReference>
<evidence type="ECO:0000313" key="5">
    <source>
        <dbReference type="Proteomes" id="UP000075304"/>
    </source>
</evidence>
<dbReference type="FunFam" id="1.10.10.10:FF:000079">
    <property type="entry name" value="GntR family transcriptional regulator"/>
    <property type="match status" value="1"/>
</dbReference>
<evidence type="ECO:0000256" key="3">
    <source>
        <dbReference type="ARBA" id="ARBA00023163"/>
    </source>
</evidence>
<evidence type="ECO:0000256" key="2">
    <source>
        <dbReference type="ARBA" id="ARBA00023125"/>
    </source>
</evidence>
<dbReference type="CDD" id="cd07377">
    <property type="entry name" value="WHTH_GntR"/>
    <property type="match status" value="1"/>
</dbReference>
<keyword evidence="1" id="KW-0805">Transcription regulation</keyword>
<dbReference type="SUPFAM" id="SSF64288">
    <property type="entry name" value="Chorismate lyase-like"/>
    <property type="match status" value="1"/>
</dbReference>
<dbReference type="SUPFAM" id="SSF46785">
    <property type="entry name" value="Winged helix' DNA-binding domain"/>
    <property type="match status" value="1"/>
</dbReference>
<dbReference type="AlphaFoldDB" id="A0A150KDX4"/>
<dbReference type="InterPro" id="IPR000524">
    <property type="entry name" value="Tscrpt_reg_HTH_GntR"/>
</dbReference>
<proteinExistence type="predicted"/>
<dbReference type="PANTHER" id="PTHR44846">
    <property type="entry name" value="MANNOSYL-D-GLYCERATE TRANSPORT/METABOLISM SYSTEM REPRESSOR MNGR-RELATED"/>
    <property type="match status" value="1"/>
</dbReference>
<dbReference type="Pfam" id="PF07702">
    <property type="entry name" value="UTRA"/>
    <property type="match status" value="1"/>
</dbReference>
<dbReference type="RefSeq" id="WP_026684958.1">
    <property type="nucleotide sequence ID" value="NZ_CP091131.1"/>
</dbReference>
<name>A0A150KDX4_HEYCO</name>
<evidence type="ECO:0000256" key="1">
    <source>
        <dbReference type="ARBA" id="ARBA00023015"/>
    </source>
</evidence>
<dbReference type="Gene3D" id="3.40.1410.10">
    <property type="entry name" value="Chorismate lyase-like"/>
    <property type="match status" value="1"/>
</dbReference>
<dbReference type="Gene3D" id="1.10.10.10">
    <property type="entry name" value="Winged helix-like DNA-binding domain superfamily/Winged helix DNA-binding domain"/>
    <property type="match status" value="1"/>
</dbReference>
<organism evidence="4 5">
    <name type="scientific">Heyndrickxia coagulans</name>
    <name type="common">Weizmannia coagulans</name>
    <dbReference type="NCBI Taxonomy" id="1398"/>
    <lineage>
        <taxon>Bacteria</taxon>
        <taxon>Bacillati</taxon>
        <taxon>Bacillota</taxon>
        <taxon>Bacilli</taxon>
        <taxon>Bacillales</taxon>
        <taxon>Bacillaceae</taxon>
        <taxon>Heyndrickxia</taxon>
    </lineage>
</organism>
<accession>A0A150KDX4</accession>
<dbReference type="PROSITE" id="PS50949">
    <property type="entry name" value="HTH_GNTR"/>
    <property type="match status" value="1"/>
</dbReference>
<reference evidence="4 5" key="1">
    <citation type="submission" date="2016-01" db="EMBL/GenBank/DDBJ databases">
        <title>Genome Sequences of Twelve Sporeforming Bacillus Species Isolated from Foods.</title>
        <authorList>
            <person name="Berendsen E.M."/>
            <person name="Wells-Bennik M.H."/>
            <person name="Krawcyk A.O."/>
            <person name="De Jong A."/>
            <person name="Holsappel S."/>
            <person name="Eijlander R.T."/>
            <person name="Kuipers O.P."/>
        </authorList>
    </citation>
    <scope>NUCLEOTIDE SEQUENCE [LARGE SCALE GENOMIC DNA]</scope>
    <source>
        <strain evidence="4 5">B4099</strain>
    </source>
</reference>
<dbReference type="SMART" id="SM00345">
    <property type="entry name" value="HTH_GNTR"/>
    <property type="match status" value="1"/>
</dbReference>